<dbReference type="AlphaFoldDB" id="A0AAU7CNI0"/>
<dbReference type="RefSeq" id="WP_406699426.1">
    <property type="nucleotide sequence ID" value="NZ_CP155447.1"/>
</dbReference>
<gene>
    <name evidence="1" type="ORF">V5E97_11200</name>
</gene>
<organism evidence="1">
    <name type="scientific">Singulisphaera sp. Ch08</name>
    <dbReference type="NCBI Taxonomy" id="3120278"/>
    <lineage>
        <taxon>Bacteria</taxon>
        <taxon>Pseudomonadati</taxon>
        <taxon>Planctomycetota</taxon>
        <taxon>Planctomycetia</taxon>
        <taxon>Isosphaerales</taxon>
        <taxon>Isosphaeraceae</taxon>
        <taxon>Singulisphaera</taxon>
    </lineage>
</organism>
<reference evidence="1" key="1">
    <citation type="submission" date="2024-05" db="EMBL/GenBank/DDBJ databases">
        <title>Planctomycetes of the genus Singulisphaera possess chitinolytic capabilities.</title>
        <authorList>
            <person name="Ivanova A."/>
        </authorList>
    </citation>
    <scope>NUCLEOTIDE SEQUENCE</scope>
    <source>
        <strain evidence="1">Ch08T</strain>
    </source>
</reference>
<evidence type="ECO:0008006" key="2">
    <source>
        <dbReference type="Google" id="ProtNLM"/>
    </source>
</evidence>
<name>A0AAU7CNI0_9BACT</name>
<accession>A0AAU7CNI0</accession>
<sequence>MRPYSQDLRERILETVACGEGSLCQIAQRHSIIAYTIAHLLKQY</sequence>
<protein>
    <recommendedName>
        <fullName evidence="2">Transposase</fullName>
    </recommendedName>
</protein>
<evidence type="ECO:0000313" key="1">
    <source>
        <dbReference type="EMBL" id="XBH06575.1"/>
    </source>
</evidence>
<dbReference type="InterPro" id="IPR009057">
    <property type="entry name" value="Homeodomain-like_sf"/>
</dbReference>
<dbReference type="EMBL" id="CP155447">
    <property type="protein sequence ID" value="XBH06575.1"/>
    <property type="molecule type" value="Genomic_DNA"/>
</dbReference>
<dbReference type="SUPFAM" id="SSF46689">
    <property type="entry name" value="Homeodomain-like"/>
    <property type="match status" value="1"/>
</dbReference>
<proteinExistence type="predicted"/>